<gene>
    <name evidence="7" type="primary">iap_1</name>
    <name evidence="7" type="ORF">NCTC7915_00292</name>
</gene>
<keyword evidence="2" id="KW-0645">Protease</keyword>
<dbReference type="GO" id="GO:0006508">
    <property type="term" value="P:proteolysis"/>
    <property type="evidence" value="ECO:0007669"/>
    <property type="project" value="UniProtKB-KW"/>
</dbReference>
<evidence type="ECO:0000256" key="5">
    <source>
        <dbReference type="SAM" id="MobiDB-lite"/>
    </source>
</evidence>
<feature type="domain" description="NlpC/P60" evidence="6">
    <location>
        <begin position="306"/>
        <end position="419"/>
    </location>
</feature>
<reference evidence="7 8" key="1">
    <citation type="submission" date="2018-06" db="EMBL/GenBank/DDBJ databases">
        <authorList>
            <consortium name="Pathogen Informatics"/>
            <person name="Doyle S."/>
        </authorList>
    </citation>
    <scope>NUCLEOTIDE SEQUENCE [LARGE SCALE GENOMIC DNA]</scope>
    <source>
        <strain evidence="7 8">NCTC7915</strain>
    </source>
</reference>
<feature type="compositionally biased region" description="Basic residues" evidence="5">
    <location>
        <begin position="285"/>
        <end position="301"/>
    </location>
</feature>
<dbReference type="EMBL" id="UFYA01000001">
    <property type="protein sequence ID" value="STD04725.1"/>
    <property type="molecule type" value="Genomic_DNA"/>
</dbReference>
<dbReference type="GO" id="GO:0008234">
    <property type="term" value="F:cysteine-type peptidase activity"/>
    <property type="evidence" value="ECO:0007669"/>
    <property type="project" value="UniProtKB-KW"/>
</dbReference>
<comment type="similarity">
    <text evidence="1">Belongs to the peptidase C40 family.</text>
</comment>
<dbReference type="SUPFAM" id="SSF54001">
    <property type="entry name" value="Cysteine proteinases"/>
    <property type="match status" value="1"/>
</dbReference>
<feature type="compositionally biased region" description="Polar residues" evidence="5">
    <location>
        <begin position="269"/>
        <end position="282"/>
    </location>
</feature>
<feature type="region of interest" description="Disordered" evidence="5">
    <location>
        <begin position="154"/>
        <end position="308"/>
    </location>
</feature>
<organism evidence="7 8">
    <name type="scientific">Dermatophilus congolensis</name>
    <dbReference type="NCBI Taxonomy" id="1863"/>
    <lineage>
        <taxon>Bacteria</taxon>
        <taxon>Bacillati</taxon>
        <taxon>Actinomycetota</taxon>
        <taxon>Actinomycetes</taxon>
        <taxon>Micrococcales</taxon>
        <taxon>Dermatophilaceae</taxon>
        <taxon>Dermatophilus</taxon>
    </lineage>
</organism>
<sequence length="419" mass="43874">MPAIPPPPRSCLQPHEVSARHRVRVPGDHVWSRVAADSPWIARTASGAVLTGGLVLAGSALASAQLTDAPHSPTPNSTTATVTARTTPPPTHNTSADLANAKTHAETTSNTAVTNATSTATQHRKPVSSAASLPAAATIDCPCAAVINPTPQAPPLVTSAPTPPPQASPNTTTGARVYLPQSVGKKDTPPRQQPAPAACATTRTPQPPPSASHQPSAAQPTTQTPMPPSQKPAPTQPATSSTPKPEHKPVPAHPFEKAPHGPRLHSGKRSTPSPRLDTSLTASPKKAHRHTQKKPTTKKFTRATSAPTHKTAVLEMAKNLSGIPYVWGGTSTSGFDCSGFTQHIFRKAGIYLPRTAAQQQAATTHVKNPKPGDLVFFGSPAHHVGIYAGNGYMYDAPRSGRTTGLHKIWSSKVTYHRAH</sequence>
<feature type="compositionally biased region" description="Pro residues" evidence="5">
    <location>
        <begin position="225"/>
        <end position="235"/>
    </location>
</feature>
<feature type="region of interest" description="Disordered" evidence="5">
    <location>
        <begin position="66"/>
        <end position="92"/>
    </location>
</feature>
<dbReference type="AlphaFoldDB" id="A0AA46GZN5"/>
<dbReference type="PROSITE" id="PS51935">
    <property type="entry name" value="NLPC_P60"/>
    <property type="match status" value="1"/>
</dbReference>
<accession>A0AA46GZN5</accession>
<dbReference type="EC" id="3.4.-.-" evidence="7"/>
<evidence type="ECO:0000313" key="7">
    <source>
        <dbReference type="EMBL" id="STD04725.1"/>
    </source>
</evidence>
<keyword evidence="3 7" id="KW-0378">Hydrolase</keyword>
<feature type="compositionally biased region" description="Low complexity" evidence="5">
    <location>
        <begin position="107"/>
        <end position="121"/>
    </location>
</feature>
<keyword evidence="4" id="KW-0788">Thiol protease</keyword>
<feature type="compositionally biased region" description="Low complexity" evidence="5">
    <location>
        <begin position="194"/>
        <end position="204"/>
    </location>
</feature>
<dbReference type="InterPro" id="IPR038765">
    <property type="entry name" value="Papain-like_cys_pep_sf"/>
</dbReference>
<dbReference type="InterPro" id="IPR000064">
    <property type="entry name" value="NLP_P60_dom"/>
</dbReference>
<feature type="region of interest" description="Disordered" evidence="5">
    <location>
        <begin position="104"/>
        <end position="127"/>
    </location>
</feature>
<dbReference type="Pfam" id="PF00877">
    <property type="entry name" value="NLPC_P60"/>
    <property type="match status" value="1"/>
</dbReference>
<name>A0AA46GZN5_9MICO</name>
<protein>
    <submittedName>
        <fullName evidence="7">Probable endopeptidase p60</fullName>
        <ecNumber evidence="7">3.4.-.-</ecNumber>
    </submittedName>
</protein>
<evidence type="ECO:0000313" key="8">
    <source>
        <dbReference type="Proteomes" id="UP000254118"/>
    </source>
</evidence>
<dbReference type="PRINTS" id="PR01217">
    <property type="entry name" value="PRICHEXTENSN"/>
</dbReference>
<dbReference type="Proteomes" id="UP000254118">
    <property type="component" value="Unassembled WGS sequence"/>
</dbReference>
<evidence type="ECO:0000256" key="3">
    <source>
        <dbReference type="ARBA" id="ARBA00022801"/>
    </source>
</evidence>
<dbReference type="Gene3D" id="3.90.1720.10">
    <property type="entry name" value="endopeptidase domain like (from Nostoc punctiforme)"/>
    <property type="match status" value="1"/>
</dbReference>
<comment type="caution">
    <text evidence="7">The sequence shown here is derived from an EMBL/GenBank/DDBJ whole genome shotgun (WGS) entry which is preliminary data.</text>
</comment>
<evidence type="ECO:0000256" key="4">
    <source>
        <dbReference type="ARBA" id="ARBA00022807"/>
    </source>
</evidence>
<proteinExistence type="inferred from homology"/>
<dbReference type="InterPro" id="IPR051202">
    <property type="entry name" value="Peptidase_C40"/>
</dbReference>
<evidence type="ECO:0000256" key="2">
    <source>
        <dbReference type="ARBA" id="ARBA00022670"/>
    </source>
</evidence>
<dbReference type="PANTHER" id="PTHR47053:SF1">
    <property type="entry name" value="MUREIN DD-ENDOPEPTIDASE MEPH-RELATED"/>
    <property type="match status" value="1"/>
</dbReference>
<dbReference type="PANTHER" id="PTHR47053">
    <property type="entry name" value="MUREIN DD-ENDOPEPTIDASE MEPH-RELATED"/>
    <property type="match status" value="1"/>
</dbReference>
<evidence type="ECO:0000256" key="1">
    <source>
        <dbReference type="ARBA" id="ARBA00007074"/>
    </source>
</evidence>
<feature type="compositionally biased region" description="Low complexity" evidence="5">
    <location>
        <begin position="211"/>
        <end position="224"/>
    </location>
</feature>
<feature type="compositionally biased region" description="Basic and acidic residues" evidence="5">
    <location>
        <begin position="244"/>
        <end position="259"/>
    </location>
</feature>
<evidence type="ECO:0000259" key="6">
    <source>
        <dbReference type="PROSITE" id="PS51935"/>
    </source>
</evidence>
<feature type="compositionally biased region" description="Low complexity" evidence="5">
    <location>
        <begin position="74"/>
        <end position="86"/>
    </location>
</feature>